<dbReference type="PATRIC" id="fig|1286094.4.peg.2548"/>
<organism evidence="2 3">
    <name type="scientific">Streptomyces aurantiacus JA 4570</name>
    <dbReference type="NCBI Taxonomy" id="1286094"/>
    <lineage>
        <taxon>Bacteria</taxon>
        <taxon>Bacillati</taxon>
        <taxon>Actinomycetota</taxon>
        <taxon>Actinomycetes</taxon>
        <taxon>Kitasatosporales</taxon>
        <taxon>Streptomycetaceae</taxon>
        <taxon>Streptomyces</taxon>
        <taxon>Streptomyces aurantiacus group</taxon>
    </lineage>
</organism>
<evidence type="ECO:0000313" key="3">
    <source>
        <dbReference type="Proteomes" id="UP000014629"/>
    </source>
</evidence>
<accession>S4A0Z6</accession>
<feature type="chain" id="PRO_5004525237" evidence="1">
    <location>
        <begin position="27"/>
        <end position="51"/>
    </location>
</feature>
<gene>
    <name evidence="2" type="ORF">STRAU_2575</name>
</gene>
<feature type="signal peptide" evidence="1">
    <location>
        <begin position="1"/>
        <end position="26"/>
    </location>
</feature>
<protein>
    <submittedName>
        <fullName evidence="2">Uncharacterized protein</fullName>
    </submittedName>
</protein>
<sequence length="51" mass="5175">MRIRTVIAAAVLAAAATLGVAGTALADPHDNDIVSHVSSNTGVHFGEMVMD</sequence>
<dbReference type="RefSeq" id="WP_016640704.1">
    <property type="nucleotide sequence ID" value="NZ_AOPZ01000102.1"/>
</dbReference>
<keyword evidence="3" id="KW-1185">Reference proteome</keyword>
<dbReference type="EMBL" id="AOPZ01000102">
    <property type="protein sequence ID" value="EPH44375.1"/>
    <property type="molecule type" value="Genomic_DNA"/>
</dbReference>
<dbReference type="AlphaFoldDB" id="S4A0Z6"/>
<proteinExistence type="predicted"/>
<dbReference type="Proteomes" id="UP000014629">
    <property type="component" value="Unassembled WGS sequence"/>
</dbReference>
<comment type="caution">
    <text evidence="2">The sequence shown here is derived from an EMBL/GenBank/DDBJ whole genome shotgun (WGS) entry which is preliminary data.</text>
</comment>
<evidence type="ECO:0000313" key="2">
    <source>
        <dbReference type="EMBL" id="EPH44375.1"/>
    </source>
</evidence>
<name>S4A0Z6_9ACTN</name>
<reference evidence="2 3" key="1">
    <citation type="submission" date="2013-02" db="EMBL/GenBank/DDBJ databases">
        <title>Draft Genome Sequence of Streptomyces aurantiacus, Which Produces Setomimycin.</title>
        <authorList>
            <person name="Gruening B.A."/>
            <person name="Praeg A."/>
            <person name="Erxleben A."/>
            <person name="Guenther S."/>
            <person name="Mueller M."/>
        </authorList>
    </citation>
    <scope>NUCLEOTIDE SEQUENCE [LARGE SCALE GENOMIC DNA]</scope>
    <source>
        <strain evidence="2 3">JA 4570</strain>
    </source>
</reference>
<keyword evidence="1" id="KW-0732">Signal</keyword>
<evidence type="ECO:0000256" key="1">
    <source>
        <dbReference type="SAM" id="SignalP"/>
    </source>
</evidence>